<organism evidence="2 3">
    <name type="scientific">Leeia speluncae</name>
    <dbReference type="NCBI Taxonomy" id="2884804"/>
    <lineage>
        <taxon>Bacteria</taxon>
        <taxon>Pseudomonadati</taxon>
        <taxon>Pseudomonadota</taxon>
        <taxon>Betaproteobacteria</taxon>
        <taxon>Neisseriales</taxon>
        <taxon>Leeiaceae</taxon>
        <taxon>Leeia</taxon>
    </lineage>
</organism>
<protein>
    <submittedName>
        <fullName evidence="2">Uncharacterized protein</fullName>
    </submittedName>
</protein>
<comment type="caution">
    <text evidence="2">The sequence shown here is derived from an EMBL/GenBank/DDBJ whole genome shotgun (WGS) entry which is preliminary data.</text>
</comment>
<dbReference type="RefSeq" id="WP_227181729.1">
    <property type="nucleotide sequence ID" value="NZ_JAJBZT010000010.1"/>
</dbReference>
<keyword evidence="3" id="KW-1185">Reference proteome</keyword>
<dbReference type="Proteomes" id="UP001165395">
    <property type="component" value="Unassembled WGS sequence"/>
</dbReference>
<accession>A0ABS8D9L7</accession>
<name>A0ABS8D9L7_9NEIS</name>
<proteinExistence type="predicted"/>
<keyword evidence="1" id="KW-1133">Transmembrane helix</keyword>
<feature type="transmembrane region" description="Helical" evidence="1">
    <location>
        <begin position="21"/>
        <end position="39"/>
    </location>
</feature>
<reference evidence="2" key="1">
    <citation type="submission" date="2021-10" db="EMBL/GenBank/DDBJ databases">
        <title>The complete genome sequence of Leeia sp. TBRC 13508.</title>
        <authorList>
            <person name="Charoenyingcharoen P."/>
            <person name="Yukphan P."/>
        </authorList>
    </citation>
    <scope>NUCLEOTIDE SEQUENCE</scope>
    <source>
        <strain evidence="2">TBRC 13508</strain>
    </source>
</reference>
<sequence>MTTDQQIHALQKVVRRNVLAWIARILSIISIILLFVFAIEQHPQYLIGGLCTSLIAFSAYHGNPHIKAAVKALDNANIQQLIIKIAVDDESETTKYFLITPTNGTQHWQIAFIPIGWKPVSGEYLADVYYLPTLKWPALVKVENGIIYPRVTPKLV</sequence>
<evidence type="ECO:0000313" key="3">
    <source>
        <dbReference type="Proteomes" id="UP001165395"/>
    </source>
</evidence>
<dbReference type="EMBL" id="JAJBZT010000010">
    <property type="protein sequence ID" value="MCB6184911.1"/>
    <property type="molecule type" value="Genomic_DNA"/>
</dbReference>
<keyword evidence="1" id="KW-0472">Membrane</keyword>
<keyword evidence="1" id="KW-0812">Transmembrane</keyword>
<evidence type="ECO:0000256" key="1">
    <source>
        <dbReference type="SAM" id="Phobius"/>
    </source>
</evidence>
<gene>
    <name evidence="2" type="ORF">LIN78_15290</name>
</gene>
<evidence type="ECO:0000313" key="2">
    <source>
        <dbReference type="EMBL" id="MCB6184911.1"/>
    </source>
</evidence>